<protein>
    <recommendedName>
        <fullName evidence="3">Cytochrome C</fullName>
    </recommendedName>
</protein>
<evidence type="ECO:0008006" key="3">
    <source>
        <dbReference type="Google" id="ProtNLM"/>
    </source>
</evidence>
<organism evidence="1 2">
    <name type="scientific">Limnospira platensis NIES-46</name>
    <dbReference type="NCBI Taxonomy" id="1236695"/>
    <lineage>
        <taxon>Bacteria</taxon>
        <taxon>Bacillati</taxon>
        <taxon>Cyanobacteriota</taxon>
        <taxon>Cyanophyceae</taxon>
        <taxon>Oscillatoriophycideae</taxon>
        <taxon>Oscillatoriales</taxon>
        <taxon>Sirenicapillariaceae</taxon>
        <taxon>Limnospira</taxon>
    </lineage>
</organism>
<sequence>MSHSRLPHQRRSRRYSLLIRCCLLLVTVLISLGITTPSIGQYSVSAIGTVDVVPPEFQLGQELYLENCATCHIPIPPSVLPRQTWQQILQDSQHYGTQIEPLVDPARLLVWNYLRHFSRSMTVAEEGIPFRIERSRFFRALHPRVEFTEPINIHNCQTCHPGASNYNFRLLTPEWQDSP</sequence>
<gene>
    <name evidence="1" type="ORF">NIES46_44110</name>
</gene>
<dbReference type="Pfam" id="PF09626">
    <property type="entry name" value="DHC"/>
    <property type="match status" value="1"/>
</dbReference>
<name>A0A5M3TC85_LIMPL</name>
<proteinExistence type="predicted"/>
<accession>A0A5M3TC85</accession>
<evidence type="ECO:0000313" key="1">
    <source>
        <dbReference type="EMBL" id="GCE96342.1"/>
    </source>
</evidence>
<dbReference type="Proteomes" id="UP000326169">
    <property type="component" value="Unassembled WGS sequence"/>
</dbReference>
<reference evidence="1 2" key="1">
    <citation type="journal article" date="2019" name="J Genomics">
        <title>The Draft Genome of a Hydrogen-producing Cyanobacterium, Arthrospira platensis NIES-46.</title>
        <authorList>
            <person name="Suzuki S."/>
            <person name="Yamaguchi H."/>
            <person name="Kawachi M."/>
        </authorList>
    </citation>
    <scope>NUCLEOTIDE SEQUENCE [LARGE SCALE GENOMIC DNA]</scope>
    <source>
        <strain evidence="1 2">NIES-46</strain>
    </source>
</reference>
<dbReference type="SUPFAM" id="SSF46626">
    <property type="entry name" value="Cytochrome c"/>
    <property type="match status" value="2"/>
</dbReference>
<dbReference type="InterPro" id="IPR018588">
    <property type="entry name" value="Dihaem_cytochrome-c"/>
</dbReference>
<keyword evidence="2" id="KW-1185">Reference proteome</keyword>
<dbReference type="InterPro" id="IPR036909">
    <property type="entry name" value="Cyt_c-like_dom_sf"/>
</dbReference>
<comment type="caution">
    <text evidence="1">The sequence shown here is derived from an EMBL/GenBank/DDBJ whole genome shotgun (WGS) entry which is preliminary data.</text>
</comment>
<dbReference type="EMBL" id="BIMW01000181">
    <property type="protein sequence ID" value="GCE96342.1"/>
    <property type="molecule type" value="Genomic_DNA"/>
</dbReference>
<evidence type="ECO:0000313" key="2">
    <source>
        <dbReference type="Proteomes" id="UP000326169"/>
    </source>
</evidence>